<reference evidence="1 2" key="1">
    <citation type="submission" date="2018-06" db="EMBL/GenBank/DDBJ databases">
        <title>Genome conservation of Clostridium tetani.</title>
        <authorList>
            <person name="Bruggemann H."/>
            <person name="Popoff M.R."/>
        </authorList>
    </citation>
    <scope>NUCLEOTIDE SEQUENCE [LARGE SCALE GENOMIC DNA]</scope>
    <source>
        <strain evidence="1 2">2017.061</strain>
    </source>
</reference>
<comment type="caution">
    <text evidence="1">The sequence shown here is derived from an EMBL/GenBank/DDBJ whole genome shotgun (WGS) entry which is preliminary data.</text>
</comment>
<dbReference type="RefSeq" id="WP_129030772.1">
    <property type="nucleotide sequence ID" value="NZ_QMAP01000011.1"/>
</dbReference>
<dbReference type="EMBL" id="QMAP01000011">
    <property type="protein sequence ID" value="RXI46169.1"/>
    <property type="molecule type" value="Genomic_DNA"/>
</dbReference>
<accession>A0A4Q0VBZ1</accession>
<dbReference type="Proteomes" id="UP000290921">
    <property type="component" value="Unassembled WGS sequence"/>
</dbReference>
<dbReference type="AlphaFoldDB" id="A0A4Q0VBZ1"/>
<proteinExistence type="predicted"/>
<sequence length="161" mass="18216">MYKKRQYKNFICIIIVLLMVLAIGDTGVLGMRKVFAKTNKDSNVIKVEGDLEDNIITLEEIQSMDIRSIVNKIQIENIGISSIRVVNDLKGIKAGDEIEFEVQDELGGEIPKDNLVFTINNEELGKMDENITNKFIKLGSDTVTVKVTLKDRPNIKDEVRF</sequence>
<name>A0A4Q0VBZ1_CLOTA</name>
<protein>
    <submittedName>
        <fullName evidence="1">Uncharacterized protein</fullName>
    </submittedName>
</protein>
<organism evidence="1 2">
    <name type="scientific">Clostridium tetani</name>
    <dbReference type="NCBI Taxonomy" id="1513"/>
    <lineage>
        <taxon>Bacteria</taxon>
        <taxon>Bacillati</taxon>
        <taxon>Bacillota</taxon>
        <taxon>Clostridia</taxon>
        <taxon>Eubacteriales</taxon>
        <taxon>Clostridiaceae</taxon>
        <taxon>Clostridium</taxon>
    </lineage>
</organism>
<evidence type="ECO:0000313" key="2">
    <source>
        <dbReference type="Proteomes" id="UP000290921"/>
    </source>
</evidence>
<evidence type="ECO:0000313" key="1">
    <source>
        <dbReference type="EMBL" id="RXI46169.1"/>
    </source>
</evidence>
<gene>
    <name evidence="1" type="ORF">DP130_11435</name>
</gene>